<keyword evidence="2" id="KW-1185">Reference proteome</keyword>
<accession>A0A9J5ZFK5</accession>
<gene>
    <name evidence="1" type="ORF">H5410_022980</name>
</gene>
<sequence>MVTANCIPGQLLLPEPNGRSWKSRPRKSTLLPTNLSGRILPPFYRGLPLVATPFGVSSSLGGA</sequence>
<organism evidence="1 2">
    <name type="scientific">Solanum commersonii</name>
    <name type="common">Commerson's wild potato</name>
    <name type="synonym">Commerson's nightshade</name>
    <dbReference type="NCBI Taxonomy" id="4109"/>
    <lineage>
        <taxon>Eukaryota</taxon>
        <taxon>Viridiplantae</taxon>
        <taxon>Streptophyta</taxon>
        <taxon>Embryophyta</taxon>
        <taxon>Tracheophyta</taxon>
        <taxon>Spermatophyta</taxon>
        <taxon>Magnoliopsida</taxon>
        <taxon>eudicotyledons</taxon>
        <taxon>Gunneridae</taxon>
        <taxon>Pentapetalae</taxon>
        <taxon>asterids</taxon>
        <taxon>lamiids</taxon>
        <taxon>Solanales</taxon>
        <taxon>Solanaceae</taxon>
        <taxon>Solanoideae</taxon>
        <taxon>Solaneae</taxon>
        <taxon>Solanum</taxon>
    </lineage>
</organism>
<dbReference type="EMBL" id="JACXVP010000004">
    <property type="protein sequence ID" value="KAG5611699.1"/>
    <property type="molecule type" value="Genomic_DNA"/>
</dbReference>
<proteinExistence type="predicted"/>
<dbReference type="Proteomes" id="UP000824120">
    <property type="component" value="Chromosome 4"/>
</dbReference>
<dbReference type="OrthoDB" id="1813162at2759"/>
<protein>
    <submittedName>
        <fullName evidence="1">Uncharacterized protein</fullName>
    </submittedName>
</protein>
<dbReference type="AlphaFoldDB" id="A0A9J5ZFK5"/>
<comment type="caution">
    <text evidence="1">The sequence shown here is derived from an EMBL/GenBank/DDBJ whole genome shotgun (WGS) entry which is preliminary data.</text>
</comment>
<evidence type="ECO:0000313" key="1">
    <source>
        <dbReference type="EMBL" id="KAG5611699.1"/>
    </source>
</evidence>
<name>A0A9J5ZFK5_SOLCO</name>
<reference evidence="1 2" key="1">
    <citation type="submission" date="2020-09" db="EMBL/GenBank/DDBJ databases">
        <title>De no assembly of potato wild relative species, Solanum commersonii.</title>
        <authorList>
            <person name="Cho K."/>
        </authorList>
    </citation>
    <scope>NUCLEOTIDE SEQUENCE [LARGE SCALE GENOMIC DNA]</scope>
    <source>
        <strain evidence="1">LZ3.2</strain>
        <tissue evidence="1">Leaf</tissue>
    </source>
</reference>
<evidence type="ECO:0000313" key="2">
    <source>
        <dbReference type="Proteomes" id="UP000824120"/>
    </source>
</evidence>